<evidence type="ECO:0000313" key="9">
    <source>
        <dbReference type="EMBL" id="KDP21063.1"/>
    </source>
</evidence>
<dbReference type="InterPro" id="IPR039616">
    <property type="entry name" value="CLE1-4"/>
</dbReference>
<dbReference type="PANTHER" id="PTHR33869">
    <property type="entry name" value="CLAVATA3/ESR (CLE)-RELATED PROTEIN 3"/>
    <property type="match status" value="1"/>
</dbReference>
<protein>
    <submittedName>
        <fullName evidence="9">Uncharacterized protein</fullName>
    </submittedName>
</protein>
<gene>
    <name evidence="9" type="ORF">JCGZ_21534</name>
</gene>
<dbReference type="GO" id="GO:0033612">
    <property type="term" value="F:receptor serine/threonine kinase binding"/>
    <property type="evidence" value="ECO:0007669"/>
    <property type="project" value="TreeGrafter"/>
</dbReference>
<reference evidence="9 10" key="1">
    <citation type="journal article" date="2014" name="PLoS ONE">
        <title>Global Analysis of Gene Expression Profiles in Physic Nut (Jatropha curcas L.) Seedlings Exposed to Salt Stress.</title>
        <authorList>
            <person name="Zhang L."/>
            <person name="Zhang C."/>
            <person name="Wu P."/>
            <person name="Chen Y."/>
            <person name="Li M."/>
            <person name="Jiang H."/>
            <person name="Wu G."/>
        </authorList>
    </citation>
    <scope>NUCLEOTIDE SEQUENCE [LARGE SCALE GENOMIC DNA]</scope>
    <source>
        <strain evidence="10">cv. GZQX0401</strain>
        <tissue evidence="9">Young leaves</tissue>
    </source>
</reference>
<keyword evidence="6" id="KW-0379">Hydroxylation</keyword>
<feature type="region of interest" description="Disordered" evidence="7">
    <location>
        <begin position="51"/>
        <end position="80"/>
    </location>
</feature>
<evidence type="ECO:0000313" key="10">
    <source>
        <dbReference type="Proteomes" id="UP000027138"/>
    </source>
</evidence>
<dbReference type="OrthoDB" id="1578197at2759"/>
<evidence type="ECO:0000256" key="5">
    <source>
        <dbReference type="ARBA" id="ARBA00023180"/>
    </source>
</evidence>
<evidence type="ECO:0000256" key="6">
    <source>
        <dbReference type="ARBA" id="ARBA00023278"/>
    </source>
</evidence>
<feature type="signal peptide" evidence="8">
    <location>
        <begin position="1"/>
        <end position="22"/>
    </location>
</feature>
<accession>A0A067JE73</accession>
<feature type="chain" id="PRO_5001638614" evidence="8">
    <location>
        <begin position="23"/>
        <end position="80"/>
    </location>
</feature>
<dbReference type="GO" id="GO:0005576">
    <property type="term" value="C:extracellular region"/>
    <property type="evidence" value="ECO:0007669"/>
    <property type="project" value="UniProtKB-SubCell"/>
</dbReference>
<keyword evidence="4 8" id="KW-0732">Signal</keyword>
<keyword evidence="3" id="KW-0964">Secreted</keyword>
<evidence type="ECO:0000256" key="8">
    <source>
        <dbReference type="SAM" id="SignalP"/>
    </source>
</evidence>
<dbReference type="EMBL" id="KK915662">
    <property type="protein sequence ID" value="KDP21063.1"/>
    <property type="molecule type" value="Genomic_DNA"/>
</dbReference>
<evidence type="ECO:0000256" key="1">
    <source>
        <dbReference type="ARBA" id="ARBA00004239"/>
    </source>
</evidence>
<sequence>MASFRFCLCIFLILVAVSSSETRPLDQSLARRNLIRSIRAMGETEVYNVRQGNENMNKGHFDSKRVSPGGPDPQHHSKNQ</sequence>
<keyword evidence="10" id="KW-1185">Reference proteome</keyword>
<dbReference type="Proteomes" id="UP000027138">
    <property type="component" value="Unassembled WGS sequence"/>
</dbReference>
<dbReference type="AlphaFoldDB" id="A0A067JE73"/>
<name>A0A067JE73_JATCU</name>
<evidence type="ECO:0000256" key="7">
    <source>
        <dbReference type="SAM" id="MobiDB-lite"/>
    </source>
</evidence>
<comment type="subcellular location">
    <subcellularLocation>
        <location evidence="1">Secreted</location>
        <location evidence="1">Extracellular space</location>
    </subcellularLocation>
</comment>
<comment type="similarity">
    <text evidence="2">Belongs to the CLV3/ESR signal peptide family.</text>
</comment>
<organism evidence="9 10">
    <name type="scientific">Jatropha curcas</name>
    <name type="common">Barbados nut</name>
    <dbReference type="NCBI Taxonomy" id="180498"/>
    <lineage>
        <taxon>Eukaryota</taxon>
        <taxon>Viridiplantae</taxon>
        <taxon>Streptophyta</taxon>
        <taxon>Embryophyta</taxon>
        <taxon>Tracheophyta</taxon>
        <taxon>Spermatophyta</taxon>
        <taxon>Magnoliopsida</taxon>
        <taxon>eudicotyledons</taxon>
        <taxon>Gunneridae</taxon>
        <taxon>Pentapetalae</taxon>
        <taxon>rosids</taxon>
        <taxon>fabids</taxon>
        <taxon>Malpighiales</taxon>
        <taxon>Euphorbiaceae</taxon>
        <taxon>Crotonoideae</taxon>
        <taxon>Jatropheae</taxon>
        <taxon>Jatropha</taxon>
    </lineage>
</organism>
<proteinExistence type="inferred from homology"/>
<evidence type="ECO:0000256" key="2">
    <source>
        <dbReference type="ARBA" id="ARBA00005416"/>
    </source>
</evidence>
<keyword evidence="5" id="KW-0325">Glycoprotein</keyword>
<evidence type="ECO:0000256" key="4">
    <source>
        <dbReference type="ARBA" id="ARBA00022729"/>
    </source>
</evidence>
<dbReference type="STRING" id="180498.A0A067JE73"/>
<dbReference type="PANTHER" id="PTHR33869:SF5">
    <property type="entry name" value="CLAVATA3_ESR (CLE)-RELATED PROTEIN 4"/>
    <property type="match status" value="1"/>
</dbReference>
<evidence type="ECO:0000256" key="3">
    <source>
        <dbReference type="ARBA" id="ARBA00022525"/>
    </source>
</evidence>